<dbReference type="Proteomes" id="UP001341281">
    <property type="component" value="Chromosome 08"/>
</dbReference>
<dbReference type="InterPro" id="IPR023214">
    <property type="entry name" value="HAD_sf"/>
</dbReference>
<dbReference type="AlphaFoldDB" id="A0AAQ3UFW9"/>
<evidence type="ECO:0000256" key="1">
    <source>
        <dbReference type="ARBA" id="ARBA00005409"/>
    </source>
</evidence>
<protein>
    <recommendedName>
        <fullName evidence="3">Trehalose 6-phosphate phosphatase</fullName>
        <ecNumber evidence="3">3.1.3.12</ecNumber>
    </recommendedName>
</protein>
<dbReference type="GO" id="GO:0005992">
    <property type="term" value="P:trehalose biosynthetic process"/>
    <property type="evidence" value="ECO:0007669"/>
    <property type="project" value="InterPro"/>
</dbReference>
<comment type="similarity">
    <text evidence="3">Belongs to the trehalose phosphatase family.</text>
</comment>
<dbReference type="InterPro" id="IPR003337">
    <property type="entry name" value="Trehalose_PPase"/>
</dbReference>
<dbReference type="Pfam" id="PF02358">
    <property type="entry name" value="Trehalose_PPase"/>
    <property type="match status" value="1"/>
</dbReference>
<comment type="pathway">
    <text evidence="3">Glycan biosynthesis; trehalose biosynthesis.</text>
</comment>
<evidence type="ECO:0000256" key="3">
    <source>
        <dbReference type="RuleBase" id="RU361117"/>
    </source>
</evidence>
<dbReference type="SUPFAM" id="SSF56784">
    <property type="entry name" value="HAD-like"/>
    <property type="match status" value="1"/>
</dbReference>
<dbReference type="PANTHER" id="PTHR10788:SF24">
    <property type="entry name" value="TREHALOSE 6-PHOSPHATE PHOSPHATASE"/>
    <property type="match status" value="1"/>
</dbReference>
<dbReference type="EMBL" id="CP144752">
    <property type="protein sequence ID" value="WVZ90949.1"/>
    <property type="molecule type" value="Genomic_DNA"/>
</dbReference>
<dbReference type="Gene3D" id="3.30.70.1020">
    <property type="entry name" value="Trehalose-6-phosphate phosphatase related protein, domain 2"/>
    <property type="match status" value="1"/>
</dbReference>
<dbReference type="PANTHER" id="PTHR10788">
    <property type="entry name" value="TREHALOSE-6-PHOSPHATE SYNTHASE"/>
    <property type="match status" value="1"/>
</dbReference>
<reference evidence="4 5" key="1">
    <citation type="submission" date="2024-02" db="EMBL/GenBank/DDBJ databases">
        <title>High-quality chromosome-scale genome assembly of Pensacola bahiagrass (Paspalum notatum Flugge var. saurae).</title>
        <authorList>
            <person name="Vega J.M."/>
            <person name="Podio M."/>
            <person name="Orjuela J."/>
            <person name="Siena L.A."/>
            <person name="Pessino S.C."/>
            <person name="Combes M.C."/>
            <person name="Mariac C."/>
            <person name="Albertini E."/>
            <person name="Pupilli F."/>
            <person name="Ortiz J.P.A."/>
            <person name="Leblanc O."/>
        </authorList>
    </citation>
    <scope>NUCLEOTIDE SEQUENCE [LARGE SCALE GENOMIC DNA]</scope>
    <source>
        <strain evidence="4">R1</strain>
        <tissue evidence="4">Leaf</tissue>
    </source>
</reference>
<evidence type="ECO:0000313" key="4">
    <source>
        <dbReference type="EMBL" id="WVZ90949.1"/>
    </source>
</evidence>
<dbReference type="InterPro" id="IPR036412">
    <property type="entry name" value="HAD-like_sf"/>
</dbReference>
<sequence>MVIVGGIVWYWVIRPQARPGAGAGADVVSHRLPLHAEPNPAAPHGFDFSIDVLNELCSDPKNTVFLVSGQGKEELARWFAPCERLGICAEHGYFTSRDSPWESPNLMVDFDWKNIVESIMKHYSEVTGGSYIEAKETSLAWHYEDADPDFGSCQSRELQDHLLNLLAQEPVSVIRGHEIVEVIPQEVGKGTAVRGLLAAMGARGSMPDFVLCVGDDEDMFEAITAPSSMYASPLSVETFTCTIGIKRSLAKYYLEEPTDVLTVLRGMTV</sequence>
<comment type="cofactor">
    <cofactor evidence="3">
        <name>a divalent metal cation</name>
        <dbReference type="ChEBI" id="CHEBI:60240"/>
    </cofactor>
</comment>
<comment type="similarity">
    <text evidence="1">In the N-terminal section; belongs to the glycosyltransferase 20 family.</text>
</comment>
<comment type="function">
    <text evidence="3">Removes the phosphate from trehalose 6-phosphate to produce free trehalose.</text>
</comment>
<organism evidence="4 5">
    <name type="scientific">Paspalum notatum var. saurae</name>
    <dbReference type="NCBI Taxonomy" id="547442"/>
    <lineage>
        <taxon>Eukaryota</taxon>
        <taxon>Viridiplantae</taxon>
        <taxon>Streptophyta</taxon>
        <taxon>Embryophyta</taxon>
        <taxon>Tracheophyta</taxon>
        <taxon>Spermatophyta</taxon>
        <taxon>Magnoliopsida</taxon>
        <taxon>Liliopsida</taxon>
        <taxon>Poales</taxon>
        <taxon>Poaceae</taxon>
        <taxon>PACMAD clade</taxon>
        <taxon>Panicoideae</taxon>
        <taxon>Andropogonodae</taxon>
        <taxon>Paspaleae</taxon>
        <taxon>Paspalinae</taxon>
        <taxon>Paspalum</taxon>
    </lineage>
</organism>
<dbReference type="NCBIfam" id="TIGR00685">
    <property type="entry name" value="T6PP"/>
    <property type="match status" value="1"/>
</dbReference>
<evidence type="ECO:0000313" key="5">
    <source>
        <dbReference type="Proteomes" id="UP001341281"/>
    </source>
</evidence>
<dbReference type="Gene3D" id="3.40.50.1000">
    <property type="entry name" value="HAD superfamily/HAD-like"/>
    <property type="match status" value="1"/>
</dbReference>
<gene>
    <name evidence="4" type="ORF">U9M48_037199</name>
</gene>
<dbReference type="GO" id="GO:0004805">
    <property type="term" value="F:trehalose-phosphatase activity"/>
    <property type="evidence" value="ECO:0007669"/>
    <property type="project" value="UniProtKB-EC"/>
</dbReference>
<comment type="similarity">
    <text evidence="2">In the C-terminal section; belongs to the trehalose phosphatase family.</text>
</comment>
<dbReference type="InterPro" id="IPR001830">
    <property type="entry name" value="Glyco_trans_20"/>
</dbReference>
<name>A0AAQ3UFW9_PASNO</name>
<dbReference type="GO" id="GO:0005829">
    <property type="term" value="C:cytosol"/>
    <property type="evidence" value="ECO:0007669"/>
    <property type="project" value="TreeGrafter"/>
</dbReference>
<keyword evidence="5" id="KW-1185">Reference proteome</keyword>
<dbReference type="FunFam" id="3.30.70.1020:FF:000002">
    <property type="entry name" value="Trehalose-6-phosphate synthase 2"/>
    <property type="match status" value="1"/>
</dbReference>
<keyword evidence="3" id="KW-0378">Hydrolase</keyword>
<evidence type="ECO:0000256" key="2">
    <source>
        <dbReference type="ARBA" id="ARBA00006330"/>
    </source>
</evidence>
<accession>A0AAQ3UFW9</accession>
<dbReference type="EC" id="3.1.3.12" evidence="3"/>
<comment type="catalytic activity">
    <reaction evidence="3">
        <text>alpha,alpha-trehalose 6-phosphate + H2O = alpha,alpha-trehalose + phosphate</text>
        <dbReference type="Rhea" id="RHEA:23420"/>
        <dbReference type="ChEBI" id="CHEBI:15377"/>
        <dbReference type="ChEBI" id="CHEBI:16551"/>
        <dbReference type="ChEBI" id="CHEBI:43474"/>
        <dbReference type="ChEBI" id="CHEBI:58429"/>
        <dbReference type="EC" id="3.1.3.12"/>
    </reaction>
</comment>
<dbReference type="FunFam" id="3.40.50.1000:FF:000052">
    <property type="entry name" value="Alpha,alpha-trehalose-phosphate synthase [UDP-forming] 6"/>
    <property type="match status" value="1"/>
</dbReference>
<proteinExistence type="inferred from homology"/>